<dbReference type="GO" id="GO:0003677">
    <property type="term" value="F:DNA binding"/>
    <property type="evidence" value="ECO:0007669"/>
    <property type="project" value="UniProtKB-KW"/>
</dbReference>
<dbReference type="Proteomes" id="UP000216147">
    <property type="component" value="Unassembled WGS sequence"/>
</dbReference>
<dbReference type="InterPro" id="IPR036286">
    <property type="entry name" value="LexA/Signal_pep-like_sf"/>
</dbReference>
<dbReference type="AlphaFoldDB" id="A0A258HF01"/>
<proteinExistence type="predicted"/>
<gene>
    <name evidence="5" type="ORF">B7Y86_15285</name>
</gene>
<comment type="caution">
    <text evidence="5">The sequence shown here is derived from an EMBL/GenBank/DDBJ whole genome shotgun (WGS) entry which is preliminary data.</text>
</comment>
<dbReference type="CDD" id="cd06529">
    <property type="entry name" value="S24_LexA-like"/>
    <property type="match status" value="1"/>
</dbReference>
<evidence type="ECO:0000259" key="4">
    <source>
        <dbReference type="Pfam" id="PF00717"/>
    </source>
</evidence>
<keyword evidence="2" id="KW-0238">DNA-binding</keyword>
<keyword evidence="1" id="KW-0805">Transcription regulation</keyword>
<dbReference type="InterPro" id="IPR039418">
    <property type="entry name" value="LexA-like"/>
</dbReference>
<accession>A0A258HF01</accession>
<keyword evidence="3" id="KW-0804">Transcription</keyword>
<evidence type="ECO:0000256" key="1">
    <source>
        <dbReference type="ARBA" id="ARBA00023015"/>
    </source>
</evidence>
<dbReference type="SUPFAM" id="SSF51306">
    <property type="entry name" value="LexA/Signal peptidase"/>
    <property type="match status" value="1"/>
</dbReference>
<reference evidence="5 6" key="1">
    <citation type="submission" date="2017-03" db="EMBL/GenBank/DDBJ databases">
        <title>Lifting the veil on microbial sulfur biogeochemistry in mining wastewaters.</title>
        <authorList>
            <person name="Kantor R.S."/>
            <person name="Colenbrander Nelson T."/>
            <person name="Marshall S."/>
            <person name="Bennett D."/>
            <person name="Apte S."/>
            <person name="Camacho D."/>
            <person name="Thomas B.C."/>
            <person name="Warren L.A."/>
            <person name="Banfield J.F."/>
        </authorList>
    </citation>
    <scope>NUCLEOTIDE SEQUENCE [LARGE SCALE GENOMIC DNA]</scope>
    <source>
        <strain evidence="5">32-68-21</strain>
    </source>
</reference>
<dbReference type="PANTHER" id="PTHR40661">
    <property type="match status" value="1"/>
</dbReference>
<evidence type="ECO:0000313" key="5">
    <source>
        <dbReference type="EMBL" id="OYX54888.1"/>
    </source>
</evidence>
<evidence type="ECO:0000313" key="6">
    <source>
        <dbReference type="Proteomes" id="UP000216147"/>
    </source>
</evidence>
<protein>
    <submittedName>
        <fullName evidence="5">Peptidase S24</fullName>
    </submittedName>
</protein>
<sequence length="211" mass="23041">MPLSHARLWATLDMLAQRAGISVSALARRAGLDATSFNPSKRFGPGQPSRPRWPSTESLTKVLDVVGMSLAEFAELAEGDDRRAPTIPLLGMAQAGADGFFDDAGLPTGEGWDQTDLPLPRPSLFSLQISGDSMAPLYRQGDRVLVDRDRTDVRKGDRVVVRTVTGETMAKEVTSLTARSVTLASINPAYEPRVIPRKDIDWIARILWVSQ</sequence>
<dbReference type="Gene3D" id="2.10.109.10">
    <property type="entry name" value="Umud Fragment, subunit A"/>
    <property type="match status" value="1"/>
</dbReference>
<dbReference type="PANTHER" id="PTHR40661:SF3">
    <property type="entry name" value="FELS-1 PROPHAGE TRANSCRIPTIONAL REGULATOR"/>
    <property type="match status" value="1"/>
</dbReference>
<evidence type="ECO:0000256" key="2">
    <source>
        <dbReference type="ARBA" id="ARBA00023125"/>
    </source>
</evidence>
<feature type="domain" description="Peptidase S24/S26A/S26B/S26C" evidence="4">
    <location>
        <begin position="88"/>
        <end position="206"/>
    </location>
</feature>
<evidence type="ECO:0000256" key="3">
    <source>
        <dbReference type="ARBA" id="ARBA00023163"/>
    </source>
</evidence>
<name>A0A258HF01_9CAUL</name>
<dbReference type="EMBL" id="NCEQ01000019">
    <property type="protein sequence ID" value="OYX54888.1"/>
    <property type="molecule type" value="Genomic_DNA"/>
</dbReference>
<organism evidence="5 6">
    <name type="scientific">Brevundimonas subvibrioides</name>
    <dbReference type="NCBI Taxonomy" id="74313"/>
    <lineage>
        <taxon>Bacteria</taxon>
        <taxon>Pseudomonadati</taxon>
        <taxon>Pseudomonadota</taxon>
        <taxon>Alphaproteobacteria</taxon>
        <taxon>Caulobacterales</taxon>
        <taxon>Caulobacteraceae</taxon>
        <taxon>Brevundimonas</taxon>
    </lineage>
</organism>
<dbReference type="InterPro" id="IPR015927">
    <property type="entry name" value="Peptidase_S24_S26A/B/C"/>
</dbReference>
<dbReference type="Pfam" id="PF00717">
    <property type="entry name" value="Peptidase_S24"/>
    <property type="match status" value="1"/>
</dbReference>